<reference evidence="6" key="2">
    <citation type="submission" date="2024-06" db="EMBL/GenBank/DDBJ databases">
        <authorList>
            <person name="Plum-Jensen L.E."/>
            <person name="Schramm A."/>
            <person name="Marshall I.P.G."/>
        </authorList>
    </citation>
    <scope>NUCLEOTIDE SEQUENCE</scope>
    <source>
        <strain evidence="6">Rat1</strain>
    </source>
</reference>
<dbReference type="InterPro" id="IPR006665">
    <property type="entry name" value="OmpA-like"/>
</dbReference>
<evidence type="ECO:0000256" key="4">
    <source>
        <dbReference type="PROSITE-ProRule" id="PRU00473"/>
    </source>
</evidence>
<evidence type="ECO:0000259" key="5">
    <source>
        <dbReference type="PROSITE" id="PS51123"/>
    </source>
</evidence>
<dbReference type="EMBL" id="CP159373">
    <property type="protein sequence ID" value="XCN73028.1"/>
    <property type="molecule type" value="Genomic_DNA"/>
</dbReference>
<dbReference type="KEGG" id="eaj:Q3M24_22590"/>
<dbReference type="PANTHER" id="PTHR30329:SF21">
    <property type="entry name" value="LIPOPROTEIN YIAD-RELATED"/>
    <property type="match status" value="1"/>
</dbReference>
<evidence type="ECO:0000256" key="3">
    <source>
        <dbReference type="ARBA" id="ARBA00023237"/>
    </source>
</evidence>
<keyword evidence="2 4" id="KW-0472">Membrane</keyword>
<dbReference type="InterPro" id="IPR036737">
    <property type="entry name" value="OmpA-like_sf"/>
</dbReference>
<dbReference type="InterPro" id="IPR006664">
    <property type="entry name" value="OMP_bac"/>
</dbReference>
<organism evidence="6">
    <name type="scientific">Candidatus Electrothrix aestuarii</name>
    <dbReference type="NCBI Taxonomy" id="3062594"/>
    <lineage>
        <taxon>Bacteria</taxon>
        <taxon>Pseudomonadati</taxon>
        <taxon>Thermodesulfobacteriota</taxon>
        <taxon>Desulfobulbia</taxon>
        <taxon>Desulfobulbales</taxon>
        <taxon>Desulfobulbaceae</taxon>
        <taxon>Candidatus Electrothrix</taxon>
    </lineage>
</organism>
<dbReference type="SUPFAM" id="SSF103088">
    <property type="entry name" value="OmpA-like"/>
    <property type="match status" value="1"/>
</dbReference>
<dbReference type="GO" id="GO:0009279">
    <property type="term" value="C:cell outer membrane"/>
    <property type="evidence" value="ECO:0007669"/>
    <property type="project" value="UniProtKB-SubCell"/>
</dbReference>
<dbReference type="AlphaFoldDB" id="A0AAU8LUQ8"/>
<dbReference type="Pfam" id="PF00691">
    <property type="entry name" value="OmpA"/>
    <property type="match status" value="1"/>
</dbReference>
<evidence type="ECO:0000256" key="1">
    <source>
        <dbReference type="ARBA" id="ARBA00004442"/>
    </source>
</evidence>
<dbReference type="PROSITE" id="PS51123">
    <property type="entry name" value="OMPA_2"/>
    <property type="match status" value="1"/>
</dbReference>
<feature type="domain" description="OmpA-like" evidence="5">
    <location>
        <begin position="1"/>
        <end position="132"/>
    </location>
</feature>
<name>A0AAU8LUQ8_9BACT</name>
<reference evidence="6" key="1">
    <citation type="journal article" date="2024" name="Syst. Appl. Microbiol.">
        <title>First single-strain enrichments of Electrothrix cable bacteria, description of E. aestuarii sp. nov. and E. rattekaaiensis sp. nov., and proposal of a cable bacteria taxonomy following the rules of the SeqCode.</title>
        <authorList>
            <person name="Plum-Jensen L.E."/>
            <person name="Schramm A."/>
            <person name="Marshall I.P.G."/>
        </authorList>
    </citation>
    <scope>NUCLEOTIDE SEQUENCE</scope>
    <source>
        <strain evidence="6">Rat1</strain>
    </source>
</reference>
<proteinExistence type="predicted"/>
<gene>
    <name evidence="6" type="ORF">Q3M24_22590</name>
</gene>
<dbReference type="CDD" id="cd07185">
    <property type="entry name" value="OmpA_C-like"/>
    <property type="match status" value="1"/>
</dbReference>
<dbReference type="InterPro" id="IPR050330">
    <property type="entry name" value="Bact_OuterMem_StrucFunc"/>
</dbReference>
<comment type="subcellular location">
    <subcellularLocation>
        <location evidence="1">Cell outer membrane</location>
    </subcellularLocation>
</comment>
<protein>
    <submittedName>
        <fullName evidence="6">OmpA family protein</fullName>
    </submittedName>
</protein>
<sequence length="169" mass="19066">MNTDPVILIRLKSNVFFDFSSKKINTSGSTIIRHLVSDVLVASPSYKKISIVGHTDNVGTAENNLRLSKKRSDIVVEELQKQLRRLGDTANGVHSFQIESIGVGESQPIEHTEREMASQANRRLEIFLSPSSIALHKTEKYIQCLHHWDDTAPESDLADCFLEYMVIQE</sequence>
<keyword evidence="3" id="KW-0998">Cell outer membrane</keyword>
<dbReference type="Gene3D" id="3.30.1330.60">
    <property type="entry name" value="OmpA-like domain"/>
    <property type="match status" value="1"/>
</dbReference>
<dbReference type="PRINTS" id="PR01021">
    <property type="entry name" value="OMPADOMAIN"/>
</dbReference>
<dbReference type="PANTHER" id="PTHR30329">
    <property type="entry name" value="STATOR ELEMENT OF FLAGELLAR MOTOR COMPLEX"/>
    <property type="match status" value="1"/>
</dbReference>
<evidence type="ECO:0000256" key="2">
    <source>
        <dbReference type="ARBA" id="ARBA00023136"/>
    </source>
</evidence>
<evidence type="ECO:0000313" key="6">
    <source>
        <dbReference type="EMBL" id="XCN73028.1"/>
    </source>
</evidence>
<accession>A0AAU8LUQ8</accession>